<evidence type="ECO:0000313" key="2">
    <source>
        <dbReference type="EMBL" id="MBH0229018.1"/>
    </source>
</evidence>
<dbReference type="InterPro" id="IPR000182">
    <property type="entry name" value="GNAT_dom"/>
</dbReference>
<accession>A0A931MTN0</accession>
<dbReference type="Gene3D" id="3.40.630.30">
    <property type="match status" value="1"/>
</dbReference>
<protein>
    <submittedName>
        <fullName evidence="2">GNAT family N-acetyltransferase</fullName>
    </submittedName>
</protein>
<proteinExistence type="predicted"/>
<dbReference type="PANTHER" id="PTHR43792">
    <property type="entry name" value="GNAT FAMILY, PUTATIVE (AFU_ORTHOLOGUE AFUA_3G00765)-RELATED-RELATED"/>
    <property type="match status" value="1"/>
</dbReference>
<dbReference type="RefSeq" id="WP_197315652.1">
    <property type="nucleotide sequence ID" value="NZ_JADZSC010000001.1"/>
</dbReference>
<dbReference type="AlphaFoldDB" id="A0A931MTN0"/>
<dbReference type="PANTHER" id="PTHR43792:SF13">
    <property type="entry name" value="ACETYLTRANSFERASE"/>
    <property type="match status" value="1"/>
</dbReference>
<feature type="domain" description="N-acetyltransferase" evidence="1">
    <location>
        <begin position="13"/>
        <end position="169"/>
    </location>
</feature>
<sequence>MNLRTPRLHLIPINLELAQTLMKNSLAFYYMYQIPWNKNWPHPGLKALLPIYSEKLERDETEVGFGPWVIMDINGDHVIGDIGFKGKPDGNGIVEMGYHIVASERNMGFASEAVDHLCQWAFKDPEVKGVEAQCDKNNIASQKVLINNGFYHTKRDRNVLVFKKVKNVKYTESKKKKEL</sequence>
<dbReference type="PROSITE" id="PS51186">
    <property type="entry name" value="GNAT"/>
    <property type="match status" value="1"/>
</dbReference>
<evidence type="ECO:0000313" key="3">
    <source>
        <dbReference type="Proteomes" id="UP000614490"/>
    </source>
</evidence>
<dbReference type="GO" id="GO:0016747">
    <property type="term" value="F:acyltransferase activity, transferring groups other than amino-acyl groups"/>
    <property type="evidence" value="ECO:0007669"/>
    <property type="project" value="InterPro"/>
</dbReference>
<comment type="caution">
    <text evidence="2">The sequence shown here is derived from an EMBL/GenBank/DDBJ whole genome shotgun (WGS) entry which is preliminary data.</text>
</comment>
<reference evidence="2 3" key="1">
    <citation type="journal article" date="2005" name="Int. J. Syst. Evol. Microbiol.">
        <title>Halobacillus yeomjeoni sp. nov., isolated from a marine solar saltern in Korea.</title>
        <authorList>
            <person name="Yoon J.H."/>
            <person name="Kang S.J."/>
            <person name="Lee C.H."/>
            <person name="Oh H.W."/>
            <person name="Oh T.K."/>
        </authorList>
    </citation>
    <scope>NUCLEOTIDE SEQUENCE [LARGE SCALE GENOMIC DNA]</scope>
    <source>
        <strain evidence="2 3">KCTC 3957</strain>
    </source>
</reference>
<dbReference type="SUPFAM" id="SSF55729">
    <property type="entry name" value="Acyl-CoA N-acyltransferases (Nat)"/>
    <property type="match status" value="1"/>
</dbReference>
<keyword evidence="3" id="KW-1185">Reference proteome</keyword>
<evidence type="ECO:0000259" key="1">
    <source>
        <dbReference type="PROSITE" id="PS51186"/>
    </source>
</evidence>
<name>A0A931MTN0_9BACI</name>
<dbReference type="Proteomes" id="UP000614490">
    <property type="component" value="Unassembled WGS sequence"/>
</dbReference>
<gene>
    <name evidence="2" type="ORF">H0267_02220</name>
</gene>
<dbReference type="Pfam" id="PF13302">
    <property type="entry name" value="Acetyltransf_3"/>
    <property type="match status" value="1"/>
</dbReference>
<organism evidence="2 3">
    <name type="scientific">Halobacillus yeomjeoni</name>
    <dbReference type="NCBI Taxonomy" id="311194"/>
    <lineage>
        <taxon>Bacteria</taxon>
        <taxon>Bacillati</taxon>
        <taxon>Bacillota</taxon>
        <taxon>Bacilli</taxon>
        <taxon>Bacillales</taxon>
        <taxon>Bacillaceae</taxon>
        <taxon>Halobacillus</taxon>
    </lineage>
</organism>
<dbReference type="InterPro" id="IPR051531">
    <property type="entry name" value="N-acetyltransferase"/>
</dbReference>
<dbReference type="InterPro" id="IPR016181">
    <property type="entry name" value="Acyl_CoA_acyltransferase"/>
</dbReference>
<dbReference type="EMBL" id="JADZSC010000001">
    <property type="protein sequence ID" value="MBH0229018.1"/>
    <property type="molecule type" value="Genomic_DNA"/>
</dbReference>